<organism evidence="2 3">
    <name type="scientific">Apatococcus lobatus</name>
    <dbReference type="NCBI Taxonomy" id="904363"/>
    <lineage>
        <taxon>Eukaryota</taxon>
        <taxon>Viridiplantae</taxon>
        <taxon>Chlorophyta</taxon>
        <taxon>core chlorophytes</taxon>
        <taxon>Trebouxiophyceae</taxon>
        <taxon>Chlorellales</taxon>
        <taxon>Chlorellaceae</taxon>
        <taxon>Apatococcus</taxon>
    </lineage>
</organism>
<dbReference type="Proteomes" id="UP001438707">
    <property type="component" value="Unassembled WGS sequence"/>
</dbReference>
<name>A0AAW1QDH1_9CHLO</name>
<keyword evidence="3" id="KW-1185">Reference proteome</keyword>
<evidence type="ECO:0000313" key="2">
    <source>
        <dbReference type="EMBL" id="KAK9819451.1"/>
    </source>
</evidence>
<dbReference type="Gene3D" id="3.40.30.10">
    <property type="entry name" value="Glutaredoxin"/>
    <property type="match status" value="1"/>
</dbReference>
<protein>
    <recommendedName>
        <fullName evidence="1">Thioredoxin domain-containing protein</fullName>
    </recommendedName>
</protein>
<gene>
    <name evidence="2" type="ORF">WJX74_007039</name>
</gene>
<accession>A0AAW1QDH1</accession>
<comment type="caution">
    <text evidence="2">The sequence shown here is derived from an EMBL/GenBank/DDBJ whole genome shotgun (WGS) entry which is preliminary data.</text>
</comment>
<dbReference type="PANTHER" id="PTHR46135">
    <property type="entry name" value="NME/NM23 FAMILY MEMBER 8"/>
    <property type="match status" value="1"/>
</dbReference>
<dbReference type="SUPFAM" id="SSF52833">
    <property type="entry name" value="Thioredoxin-like"/>
    <property type="match status" value="1"/>
</dbReference>
<evidence type="ECO:0000259" key="1">
    <source>
        <dbReference type="PROSITE" id="PS51352"/>
    </source>
</evidence>
<dbReference type="InterPro" id="IPR036249">
    <property type="entry name" value="Thioredoxin-like_sf"/>
</dbReference>
<dbReference type="AlphaFoldDB" id="A0AAW1QDH1"/>
<dbReference type="PANTHER" id="PTHR46135:SF3">
    <property type="entry name" value="NME_NM23 FAMILY MEMBER 8"/>
    <property type="match status" value="1"/>
</dbReference>
<proteinExistence type="predicted"/>
<dbReference type="InterPro" id="IPR051766">
    <property type="entry name" value="TXND_domain-containing"/>
</dbReference>
<reference evidence="2 3" key="1">
    <citation type="journal article" date="2024" name="Nat. Commun.">
        <title>Phylogenomics reveals the evolutionary origins of lichenization in chlorophyte algae.</title>
        <authorList>
            <person name="Puginier C."/>
            <person name="Libourel C."/>
            <person name="Otte J."/>
            <person name="Skaloud P."/>
            <person name="Haon M."/>
            <person name="Grisel S."/>
            <person name="Petersen M."/>
            <person name="Berrin J.G."/>
            <person name="Delaux P.M."/>
            <person name="Dal Grande F."/>
            <person name="Keller J."/>
        </authorList>
    </citation>
    <scope>NUCLEOTIDE SEQUENCE [LARGE SCALE GENOMIC DNA]</scope>
    <source>
        <strain evidence="2 3">SAG 2145</strain>
    </source>
</reference>
<dbReference type="EMBL" id="JALJOS010000047">
    <property type="protein sequence ID" value="KAK9819451.1"/>
    <property type="molecule type" value="Genomic_DNA"/>
</dbReference>
<feature type="domain" description="Thioredoxin" evidence="1">
    <location>
        <begin position="1"/>
        <end position="115"/>
    </location>
</feature>
<dbReference type="PROSITE" id="PS51352">
    <property type="entry name" value="THIOREDOXIN_2"/>
    <property type="match status" value="1"/>
</dbReference>
<sequence>MAQQIPLQIAIDSDADLEAKLCQRALKVVEVFSEWCGSCKSVLPTLKRIRLDKDDETTLQFLTVCAEATDIVAEAKSHRGKSEPLFLFYRNGVLKHRVEGANTPAIAGAVSKLTPTVADADELENNPFHMAQMKAKAQHK</sequence>
<dbReference type="InterPro" id="IPR013766">
    <property type="entry name" value="Thioredoxin_domain"/>
</dbReference>
<dbReference type="Pfam" id="PF00085">
    <property type="entry name" value="Thioredoxin"/>
    <property type="match status" value="1"/>
</dbReference>
<evidence type="ECO:0000313" key="3">
    <source>
        <dbReference type="Proteomes" id="UP001438707"/>
    </source>
</evidence>
<dbReference type="InterPro" id="IPR017937">
    <property type="entry name" value="Thioredoxin_CS"/>
</dbReference>
<dbReference type="PROSITE" id="PS00194">
    <property type="entry name" value="THIOREDOXIN_1"/>
    <property type="match status" value="1"/>
</dbReference>